<evidence type="ECO:0000256" key="1">
    <source>
        <dbReference type="SAM" id="SignalP"/>
    </source>
</evidence>
<dbReference type="Pfam" id="PF18911">
    <property type="entry name" value="PKD_4"/>
    <property type="match status" value="1"/>
</dbReference>
<dbReference type="STRING" id="504798.SAMN05421871_101839"/>
<dbReference type="PROSITE" id="PS50093">
    <property type="entry name" value="PKD"/>
    <property type="match status" value="2"/>
</dbReference>
<dbReference type="GO" id="GO:0005975">
    <property type="term" value="P:carbohydrate metabolic process"/>
    <property type="evidence" value="ECO:0007669"/>
    <property type="project" value="UniProtKB-ARBA"/>
</dbReference>
<evidence type="ECO:0000259" key="2">
    <source>
        <dbReference type="PROSITE" id="PS50093"/>
    </source>
</evidence>
<feature type="chain" id="PRO_5011478824" evidence="1">
    <location>
        <begin position="30"/>
        <end position="922"/>
    </location>
</feature>
<dbReference type="InterPro" id="IPR000601">
    <property type="entry name" value="PKD_dom"/>
</dbReference>
<dbReference type="InterPro" id="IPR011050">
    <property type="entry name" value="Pectin_lyase_fold/virulence"/>
</dbReference>
<feature type="domain" description="PKD" evidence="2">
    <location>
        <begin position="405"/>
        <end position="446"/>
    </location>
</feature>
<reference evidence="4" key="1">
    <citation type="submission" date="2016-10" db="EMBL/GenBank/DDBJ databases">
        <authorList>
            <person name="Varghese N."/>
            <person name="Submissions S."/>
        </authorList>
    </citation>
    <scope>NUCLEOTIDE SEQUENCE [LARGE SCALE GENOMIC DNA]</scope>
    <source>
        <strain evidence="4">IBRC-M 10655</strain>
    </source>
</reference>
<dbReference type="SUPFAM" id="SSF51126">
    <property type="entry name" value="Pectin lyase-like"/>
    <property type="match status" value="1"/>
</dbReference>
<dbReference type="Gene3D" id="2.160.20.10">
    <property type="entry name" value="Single-stranded right-handed beta-helix, Pectin lyase-like"/>
    <property type="match status" value="1"/>
</dbReference>
<dbReference type="AlphaFoldDB" id="A0A1H0V889"/>
<feature type="signal peptide" evidence="1">
    <location>
        <begin position="1"/>
        <end position="29"/>
    </location>
</feature>
<name>A0A1H0V889_9PSEU</name>
<protein>
    <submittedName>
        <fullName evidence="3">PKD domain-containing protein</fullName>
    </submittedName>
</protein>
<feature type="domain" description="PKD" evidence="2">
    <location>
        <begin position="479"/>
        <end position="542"/>
    </location>
</feature>
<dbReference type="InterPro" id="IPR006311">
    <property type="entry name" value="TAT_signal"/>
</dbReference>
<dbReference type="InterPro" id="IPR039448">
    <property type="entry name" value="Beta_helix"/>
</dbReference>
<dbReference type="EMBL" id="FNJB01000013">
    <property type="protein sequence ID" value="SDP74660.1"/>
    <property type="molecule type" value="Genomic_DNA"/>
</dbReference>
<dbReference type="InterPro" id="IPR012334">
    <property type="entry name" value="Pectin_lyas_fold"/>
</dbReference>
<organism evidence="3 4">
    <name type="scientific">Actinokineospora alba</name>
    <dbReference type="NCBI Taxonomy" id="504798"/>
    <lineage>
        <taxon>Bacteria</taxon>
        <taxon>Bacillati</taxon>
        <taxon>Actinomycetota</taxon>
        <taxon>Actinomycetes</taxon>
        <taxon>Pseudonocardiales</taxon>
        <taxon>Pseudonocardiaceae</taxon>
        <taxon>Actinokineospora</taxon>
    </lineage>
</organism>
<dbReference type="SUPFAM" id="SSF49299">
    <property type="entry name" value="PKD domain"/>
    <property type="match status" value="2"/>
</dbReference>
<proteinExistence type="predicted"/>
<dbReference type="CDD" id="cd00146">
    <property type="entry name" value="PKD"/>
    <property type="match status" value="1"/>
</dbReference>
<accession>A0A1H0V889</accession>
<evidence type="ECO:0000313" key="3">
    <source>
        <dbReference type="EMBL" id="SDP74660.1"/>
    </source>
</evidence>
<dbReference type="RefSeq" id="WP_166657875.1">
    <property type="nucleotide sequence ID" value="NZ_FNDV01000001.1"/>
</dbReference>
<dbReference type="InterPro" id="IPR013783">
    <property type="entry name" value="Ig-like_fold"/>
</dbReference>
<evidence type="ECO:0000313" key="4">
    <source>
        <dbReference type="Proteomes" id="UP000199651"/>
    </source>
</evidence>
<sequence>MTSFTRRGLVVVCALSLAAGPLAVRPALAEPSVLHVSDKSACSDTGAGTVEQPFCTVQAAADIVTAGQTVKIEGDHRETVTITRSGTETAPIVFEGDATVRRAEGDTVPTITVREAHDVVLRRMRVAGAVGIPAVHVAGASRVTVDRLTTWGQFEGSPGSDGMRVDGGSSAVTLSRNSIWGYGKRIVVDGASHVTITGNELPSRAPHRGVTLNNAPGTAFTGNTVRGSCNKAVSVTGDAAGTSIQNNIISHLTSASSSSLCESGYTYPLAVDAAAAPGVTVDYNIVHTSSNRVYLWAGTTYASPAELTAATGQGGHDYNVDPDTVTAWVDSANADAPGQLADDIDGHPRVDNPHVADLGGGAVTYHDRGARETQDQLDGHLSFSATRAPVGGEVKVVSTLTSRWGLPVTCDIDFGDGSKLDDAPCETPHAYSATGTYQISVTASTASKLTYALPWRIEVVAAGGALTPSVTATQNGVMSANFQADGGTSPWNVVSVVWDYGDGVTENQSSDRGWHSYRTPGTYTVRATVTDAGGRTAVTSTVFATRGSGIVPFGPTRVLDTRTGVGQGGAVRKIDPFKSIRLAVGGQAGIPVGVTAVAVNVAVTNPTQPGHITGYPAGEARPLASIVNFRAGQTVSNLVILPVSAGGAIDFHNGSSGTVDLVGDVAGYFVRERSEGYAPMDASRVLDTRQGTGTPTGAPAQLPAGQTWSRRIVGGNVPTSATAVVLNVTAAGPAGSGHLTVFPTGKAKPLASNLNYVAGQILTNAVVVPVGVNGEISYFTTTTTHLVVDIVGYVGGDTYFVPVTPVRKVDTRMGTGQGAPKPLDPRVSTYFPVLEGVSPPGTFVPDAAVMNVTVVNPRTSGYLTAHAPQAPWSATSTSTLNFTPGGIVSNLAVVGSGTVAFHNGSDATTDLVVDVTGYFGRY</sequence>
<keyword evidence="4" id="KW-1185">Reference proteome</keyword>
<keyword evidence="1" id="KW-0732">Signal</keyword>
<dbReference type="Pfam" id="PF13229">
    <property type="entry name" value="Beta_helix"/>
    <property type="match status" value="1"/>
</dbReference>
<gene>
    <name evidence="3" type="ORF">SAMN05192558_11385</name>
</gene>
<dbReference type="Proteomes" id="UP000199651">
    <property type="component" value="Unassembled WGS sequence"/>
</dbReference>
<dbReference type="InterPro" id="IPR035986">
    <property type="entry name" value="PKD_dom_sf"/>
</dbReference>
<dbReference type="Gene3D" id="2.60.40.10">
    <property type="entry name" value="Immunoglobulins"/>
    <property type="match status" value="2"/>
</dbReference>
<dbReference type="PROSITE" id="PS51318">
    <property type="entry name" value="TAT"/>
    <property type="match status" value="1"/>
</dbReference>